<feature type="compositionally biased region" description="Pro residues" evidence="4">
    <location>
        <begin position="68"/>
        <end position="82"/>
    </location>
</feature>
<accession>A0A165EC93</accession>
<feature type="region of interest" description="Disordered" evidence="4">
    <location>
        <begin position="1"/>
        <end position="21"/>
    </location>
</feature>
<dbReference type="Pfam" id="PF00656">
    <property type="entry name" value="Peptidase_C14"/>
    <property type="match status" value="1"/>
</dbReference>
<gene>
    <name evidence="6" type="ORF">LAESUDRAFT_725805</name>
</gene>
<feature type="region of interest" description="Disordered" evidence="4">
    <location>
        <begin position="63"/>
        <end position="88"/>
    </location>
</feature>
<keyword evidence="3" id="KW-0378">Hydrolase</keyword>
<evidence type="ECO:0000259" key="5">
    <source>
        <dbReference type="Pfam" id="PF00656"/>
    </source>
</evidence>
<keyword evidence="3" id="KW-0788">Thiol protease</keyword>
<dbReference type="InterPro" id="IPR029030">
    <property type="entry name" value="Caspase-like_dom_sf"/>
</dbReference>
<dbReference type="InParanoid" id="A0A165EC93"/>
<dbReference type="GO" id="GO:0006915">
    <property type="term" value="P:apoptotic process"/>
    <property type="evidence" value="ECO:0007669"/>
    <property type="project" value="UniProtKB-KW"/>
</dbReference>
<dbReference type="EMBL" id="KV427623">
    <property type="protein sequence ID" value="KZT06714.1"/>
    <property type="molecule type" value="Genomic_DNA"/>
</dbReference>
<evidence type="ECO:0000256" key="1">
    <source>
        <dbReference type="ARBA" id="ARBA00009005"/>
    </source>
</evidence>
<feature type="region of interest" description="Disordered" evidence="4">
    <location>
        <begin position="103"/>
        <end position="142"/>
    </location>
</feature>
<organism evidence="6 7">
    <name type="scientific">Laetiporus sulphureus 93-53</name>
    <dbReference type="NCBI Taxonomy" id="1314785"/>
    <lineage>
        <taxon>Eukaryota</taxon>
        <taxon>Fungi</taxon>
        <taxon>Dikarya</taxon>
        <taxon>Basidiomycota</taxon>
        <taxon>Agaricomycotina</taxon>
        <taxon>Agaricomycetes</taxon>
        <taxon>Polyporales</taxon>
        <taxon>Laetiporus</taxon>
    </lineage>
</organism>
<evidence type="ECO:0000256" key="2">
    <source>
        <dbReference type="ARBA" id="ARBA00022703"/>
    </source>
</evidence>
<name>A0A165EC93_9APHY</name>
<dbReference type="SUPFAM" id="SSF52129">
    <property type="entry name" value="Caspase-like"/>
    <property type="match status" value="1"/>
</dbReference>
<dbReference type="GO" id="GO:0005737">
    <property type="term" value="C:cytoplasm"/>
    <property type="evidence" value="ECO:0007669"/>
    <property type="project" value="TreeGrafter"/>
</dbReference>
<keyword evidence="2" id="KW-0053">Apoptosis</keyword>
<evidence type="ECO:0000313" key="7">
    <source>
        <dbReference type="Proteomes" id="UP000076871"/>
    </source>
</evidence>
<dbReference type="PANTHER" id="PTHR48104">
    <property type="entry name" value="METACASPASE-4"/>
    <property type="match status" value="1"/>
</dbReference>
<dbReference type="AlphaFoldDB" id="A0A165EC93"/>
<dbReference type="GeneID" id="63825922"/>
<dbReference type="Proteomes" id="UP000076871">
    <property type="component" value="Unassembled WGS sequence"/>
</dbReference>
<dbReference type="InterPro" id="IPR050452">
    <property type="entry name" value="Metacaspase"/>
</dbReference>
<dbReference type="InterPro" id="IPR011600">
    <property type="entry name" value="Pept_C14_caspase"/>
</dbReference>
<feature type="compositionally biased region" description="Basic and acidic residues" evidence="4">
    <location>
        <begin position="111"/>
        <end position="120"/>
    </location>
</feature>
<sequence length="404" mass="44901">MWYPNDGAAEQVPPWAQMPSPYQQAPMYMQAPLLYPASPFDAPPVPFAPIGAPSPYSAAASLPLSPRYAPPPPPPPGPPRSPPLTKIHTTHHCNSHYLHIHTHTHSPQQTDAHKTSREPRPQVPSTQVASSQSHSHHHLGPVYSKCTGRKKALCIGINYTGQHRELHGCVNDAKNVREFLIKHYGYNHKDIFVLVDDSTHPHRQPTRANIINAMHWLVKDAKAHDSLVFHYSGHGGQTKDLDGDEVDGLDEVIFPVDYKWKGHIVDDELHKIMVKQLPKGCRLTALFDSCHSGSALDLPYLYHSDGRVKGHSEVTPSHVKEKSTKADVISFSGCTDSQTSADTYQGGAAVGAMSYAFMKSLNDKPNQTYQQLLLSVRSILKKNYSQKPQLSAAHRIDTTRRFIM</sequence>
<dbReference type="GO" id="GO:0006508">
    <property type="term" value="P:proteolysis"/>
    <property type="evidence" value="ECO:0007669"/>
    <property type="project" value="InterPro"/>
</dbReference>
<dbReference type="RefSeq" id="XP_040764454.1">
    <property type="nucleotide sequence ID" value="XM_040908893.1"/>
</dbReference>
<proteinExistence type="inferred from homology"/>
<keyword evidence="7" id="KW-1185">Reference proteome</keyword>
<protein>
    <recommendedName>
        <fullName evidence="5">Peptidase C14 caspase domain-containing protein</fullName>
    </recommendedName>
</protein>
<reference evidence="6 7" key="1">
    <citation type="journal article" date="2016" name="Mol. Biol. Evol.">
        <title>Comparative Genomics of Early-Diverging Mushroom-Forming Fungi Provides Insights into the Origins of Lignocellulose Decay Capabilities.</title>
        <authorList>
            <person name="Nagy L.G."/>
            <person name="Riley R."/>
            <person name="Tritt A."/>
            <person name="Adam C."/>
            <person name="Daum C."/>
            <person name="Floudas D."/>
            <person name="Sun H."/>
            <person name="Yadav J.S."/>
            <person name="Pangilinan J."/>
            <person name="Larsson K.H."/>
            <person name="Matsuura K."/>
            <person name="Barry K."/>
            <person name="Labutti K."/>
            <person name="Kuo R."/>
            <person name="Ohm R.A."/>
            <person name="Bhattacharya S.S."/>
            <person name="Shirouzu T."/>
            <person name="Yoshinaga Y."/>
            <person name="Martin F.M."/>
            <person name="Grigoriev I.V."/>
            <person name="Hibbett D.S."/>
        </authorList>
    </citation>
    <scope>NUCLEOTIDE SEQUENCE [LARGE SCALE GENOMIC DNA]</scope>
    <source>
        <strain evidence="6 7">93-53</strain>
    </source>
</reference>
<comment type="similarity">
    <text evidence="1">Belongs to the peptidase C14B family.</text>
</comment>
<dbReference type="OrthoDB" id="3223806at2759"/>
<dbReference type="Gene3D" id="3.40.50.12660">
    <property type="match status" value="1"/>
</dbReference>
<feature type="domain" description="Peptidase C14 caspase" evidence="5">
    <location>
        <begin position="149"/>
        <end position="394"/>
    </location>
</feature>
<evidence type="ECO:0000256" key="4">
    <source>
        <dbReference type="SAM" id="MobiDB-lite"/>
    </source>
</evidence>
<keyword evidence="3" id="KW-0645">Protease</keyword>
<evidence type="ECO:0000313" key="6">
    <source>
        <dbReference type="EMBL" id="KZT06714.1"/>
    </source>
</evidence>
<evidence type="ECO:0000256" key="3">
    <source>
        <dbReference type="ARBA" id="ARBA00022807"/>
    </source>
</evidence>
<dbReference type="GO" id="GO:0004197">
    <property type="term" value="F:cysteine-type endopeptidase activity"/>
    <property type="evidence" value="ECO:0007669"/>
    <property type="project" value="InterPro"/>
</dbReference>
<dbReference type="PANTHER" id="PTHR48104:SF30">
    <property type="entry name" value="METACASPASE-1"/>
    <property type="match status" value="1"/>
</dbReference>